<keyword evidence="5" id="KW-0732">Signal</keyword>
<dbReference type="GO" id="GO:0006508">
    <property type="term" value="P:proteolysis"/>
    <property type="evidence" value="ECO:0007669"/>
    <property type="project" value="UniProtKB-KW"/>
</dbReference>
<sequence>MKKNLISGLVCGLMLCLAVAQPVRGAESGYGIAIQSLIDLRLAPSYAGEMGTQALMGTPLHVLEKGHGWVKVTTPEGYASWTTTSEIKLIDEKEMKAWNKAPKVIVTEYFTLLRKEASATSGVVSDVVWGDLVKNIGEQNGYYKVQLPDGRMAFLKKESGEPFDQWLANRRPTAENIIATAKMFIGFPYVWGGASIKGVDCSGFTKTSFFLNGVVLLRDASQQATTGDPVDISKGYGNLKPGDLLFFGAKKVTHVGMYIGNGEFIHSAGMVHISSLRSEASNYDAWNAKRLLCARRILTQIDKDPNIVSLKNHPYYK</sequence>
<comment type="caution">
    <text evidence="7">The sequence shown here is derived from an EMBL/GenBank/DDBJ whole genome shotgun (WGS) entry which is preliminary data.</text>
</comment>
<dbReference type="SUPFAM" id="SSF54001">
    <property type="entry name" value="Cysteine proteinases"/>
    <property type="match status" value="1"/>
</dbReference>
<evidence type="ECO:0000313" key="7">
    <source>
        <dbReference type="EMBL" id="GAT61803.1"/>
    </source>
</evidence>
<proteinExistence type="inferred from homology"/>
<reference evidence="8" key="2">
    <citation type="journal article" date="2017" name="Genome Announc.">
        <title>Draft genome sequence of Paludibacter jiangxiensis NM7(T), a propionate-producing fermentative bacterium.</title>
        <authorList>
            <person name="Qiu Y.-L."/>
            <person name="Tourlousse D.M."/>
            <person name="Matsuura N."/>
            <person name="Ohashi A."/>
            <person name="Sekiguchi Y."/>
        </authorList>
    </citation>
    <scope>NUCLEOTIDE SEQUENCE [LARGE SCALE GENOMIC DNA]</scope>
    <source>
        <strain evidence="8">NM7</strain>
    </source>
</reference>
<feature type="domain" description="NlpC/P60" evidence="6">
    <location>
        <begin position="171"/>
        <end position="298"/>
    </location>
</feature>
<dbReference type="Pfam" id="PF18348">
    <property type="entry name" value="SH3_16"/>
    <property type="match status" value="1"/>
</dbReference>
<dbReference type="InterPro" id="IPR051202">
    <property type="entry name" value="Peptidase_C40"/>
</dbReference>
<dbReference type="Proteomes" id="UP000076586">
    <property type="component" value="Unassembled WGS sequence"/>
</dbReference>
<evidence type="ECO:0000313" key="8">
    <source>
        <dbReference type="Proteomes" id="UP000076586"/>
    </source>
</evidence>
<evidence type="ECO:0000256" key="3">
    <source>
        <dbReference type="ARBA" id="ARBA00022801"/>
    </source>
</evidence>
<name>A0A170YH84_9BACT</name>
<dbReference type="Pfam" id="PF00877">
    <property type="entry name" value="NLPC_P60"/>
    <property type="match status" value="1"/>
</dbReference>
<dbReference type="InterPro" id="IPR038765">
    <property type="entry name" value="Papain-like_cys_pep_sf"/>
</dbReference>
<dbReference type="InterPro" id="IPR000064">
    <property type="entry name" value="NLP_P60_dom"/>
</dbReference>
<organism evidence="7 8">
    <name type="scientific">Paludibacter jiangxiensis</name>
    <dbReference type="NCBI Taxonomy" id="681398"/>
    <lineage>
        <taxon>Bacteria</taxon>
        <taxon>Pseudomonadati</taxon>
        <taxon>Bacteroidota</taxon>
        <taxon>Bacteroidia</taxon>
        <taxon>Bacteroidales</taxon>
        <taxon>Paludibacteraceae</taxon>
        <taxon>Paludibacter</taxon>
    </lineage>
</organism>
<dbReference type="PANTHER" id="PTHR47053:SF1">
    <property type="entry name" value="MUREIN DD-ENDOPEPTIDASE MEPH-RELATED"/>
    <property type="match status" value="1"/>
</dbReference>
<dbReference type="Gene3D" id="3.90.1720.10">
    <property type="entry name" value="endopeptidase domain like (from Nostoc punctiforme)"/>
    <property type="match status" value="1"/>
</dbReference>
<keyword evidence="2" id="KW-0645">Protease</keyword>
<dbReference type="EMBL" id="BDCR01000001">
    <property type="protein sequence ID" value="GAT61803.1"/>
    <property type="molecule type" value="Genomic_DNA"/>
</dbReference>
<keyword evidence="3" id="KW-0378">Hydrolase</keyword>
<dbReference type="PANTHER" id="PTHR47053">
    <property type="entry name" value="MUREIN DD-ENDOPEPTIDASE MEPH-RELATED"/>
    <property type="match status" value="1"/>
</dbReference>
<evidence type="ECO:0000256" key="1">
    <source>
        <dbReference type="ARBA" id="ARBA00007074"/>
    </source>
</evidence>
<dbReference type="Gene3D" id="2.30.30.40">
    <property type="entry name" value="SH3 Domains"/>
    <property type="match status" value="2"/>
</dbReference>
<comment type="similarity">
    <text evidence="1">Belongs to the peptidase C40 family.</text>
</comment>
<feature type="chain" id="PRO_5007904876" evidence="5">
    <location>
        <begin position="21"/>
        <end position="317"/>
    </location>
</feature>
<protein>
    <submittedName>
        <fullName evidence="7">NlpC/P60 family protein</fullName>
    </submittedName>
</protein>
<evidence type="ECO:0000259" key="6">
    <source>
        <dbReference type="PROSITE" id="PS51935"/>
    </source>
</evidence>
<evidence type="ECO:0000256" key="4">
    <source>
        <dbReference type="ARBA" id="ARBA00022807"/>
    </source>
</evidence>
<dbReference type="AlphaFoldDB" id="A0A170YH84"/>
<evidence type="ECO:0000256" key="2">
    <source>
        <dbReference type="ARBA" id="ARBA00022670"/>
    </source>
</evidence>
<dbReference type="GO" id="GO:0008234">
    <property type="term" value="F:cysteine-type peptidase activity"/>
    <property type="evidence" value="ECO:0007669"/>
    <property type="project" value="UniProtKB-KW"/>
</dbReference>
<gene>
    <name evidence="7" type="ORF">PJIAN_1388</name>
</gene>
<dbReference type="STRING" id="681398.PJIAN_1388"/>
<reference evidence="8" key="1">
    <citation type="submission" date="2016-04" db="EMBL/GenBank/DDBJ databases">
        <title>Draft genome sequence of Paludibacter jiangxiensis strain NM7.</title>
        <authorList>
            <person name="Qiu Y."/>
            <person name="Matsuura N."/>
            <person name="Ohashi A."/>
            <person name="Tourlousse M.D."/>
            <person name="Sekiguchi Y."/>
        </authorList>
    </citation>
    <scope>NUCLEOTIDE SEQUENCE [LARGE SCALE GENOMIC DNA]</scope>
    <source>
        <strain evidence="8">NM7</strain>
    </source>
</reference>
<evidence type="ECO:0000256" key="5">
    <source>
        <dbReference type="SAM" id="SignalP"/>
    </source>
</evidence>
<accession>A0A170YH84</accession>
<dbReference type="PROSITE" id="PS51935">
    <property type="entry name" value="NLPC_P60"/>
    <property type="match status" value="1"/>
</dbReference>
<dbReference type="InterPro" id="IPR041382">
    <property type="entry name" value="SH3_16"/>
</dbReference>
<keyword evidence="8" id="KW-1185">Reference proteome</keyword>
<feature type="signal peptide" evidence="5">
    <location>
        <begin position="1"/>
        <end position="20"/>
    </location>
</feature>
<keyword evidence="4" id="KW-0788">Thiol protease</keyword>